<protein>
    <recommendedName>
        <fullName evidence="1">Retrovirus-related Pol polyprotein from transposon TNT 1-94-like beta-barrel domain-containing protein</fullName>
    </recommendedName>
</protein>
<name>A0A1E1WBL0_PECGO</name>
<dbReference type="InterPro" id="IPR054722">
    <property type="entry name" value="PolX-like_BBD"/>
</dbReference>
<reference evidence="2" key="1">
    <citation type="submission" date="2015-09" db="EMBL/GenBank/DDBJ databases">
        <title>De novo assembly of Pectinophora gossypiella (Pink Bollworm) gut transcriptome.</title>
        <authorList>
            <person name="Tassone E.E."/>
        </authorList>
    </citation>
    <scope>NUCLEOTIDE SEQUENCE</scope>
</reference>
<proteinExistence type="predicted"/>
<dbReference type="Pfam" id="PF22936">
    <property type="entry name" value="Pol_BBD"/>
    <property type="match status" value="1"/>
</dbReference>
<accession>A0A1E1WBL0</accession>
<dbReference type="EMBL" id="GDQN01006698">
    <property type="protein sequence ID" value="JAT84356.1"/>
    <property type="molecule type" value="Transcribed_RNA"/>
</dbReference>
<feature type="non-terminal residue" evidence="2">
    <location>
        <position position="1"/>
    </location>
</feature>
<evidence type="ECO:0000259" key="1">
    <source>
        <dbReference type="Pfam" id="PF22936"/>
    </source>
</evidence>
<evidence type="ECO:0000313" key="2">
    <source>
        <dbReference type="EMBL" id="JAT84356.1"/>
    </source>
</evidence>
<organism evidence="2">
    <name type="scientific">Pectinophora gossypiella</name>
    <name type="common">Cotton pink bollworm</name>
    <name type="synonym">Depressaria gossypiella</name>
    <dbReference type="NCBI Taxonomy" id="13191"/>
    <lineage>
        <taxon>Eukaryota</taxon>
        <taxon>Metazoa</taxon>
        <taxon>Ecdysozoa</taxon>
        <taxon>Arthropoda</taxon>
        <taxon>Hexapoda</taxon>
        <taxon>Insecta</taxon>
        <taxon>Pterygota</taxon>
        <taxon>Neoptera</taxon>
        <taxon>Endopterygota</taxon>
        <taxon>Lepidoptera</taxon>
        <taxon>Glossata</taxon>
        <taxon>Ditrysia</taxon>
        <taxon>Gelechioidea</taxon>
        <taxon>Gelechiidae</taxon>
        <taxon>Apatetrinae</taxon>
        <taxon>Pectinophora</taxon>
    </lineage>
</organism>
<gene>
    <name evidence="2" type="ORF">g.16738</name>
</gene>
<dbReference type="AlphaFoldDB" id="A0A1E1WBL0"/>
<sequence length="150" mass="16773">KNQCPSIQKTKINAFSAVFLTKEFSQNDWYVDSGASTHLVSDEKMLSNVSYKPITKEIIVANQTSVQVLCSGDLRLTTCVKNTEYKIEVNNVLCVPKLTTNLLSVSRIIANGNRVIFNKRGCYIYNAQNECIGEASLENNVYRLNIGKSQ</sequence>
<feature type="non-terminal residue" evidence="2">
    <location>
        <position position="150"/>
    </location>
</feature>
<feature type="domain" description="Retrovirus-related Pol polyprotein from transposon TNT 1-94-like beta-barrel" evidence="1">
    <location>
        <begin position="29"/>
        <end position="112"/>
    </location>
</feature>